<accession>A0A2I6S3I1</accession>
<dbReference type="EMBL" id="CP025682">
    <property type="protein sequence ID" value="AUN93822.1"/>
    <property type="molecule type" value="Genomic_DNA"/>
</dbReference>
<dbReference type="AlphaFoldDB" id="A0A2I6S3I1"/>
<keyword evidence="2" id="KW-0378">Hydrolase</keyword>
<proteinExistence type="predicted"/>
<dbReference type="KEGG" id="atw:C0099_02040"/>
<dbReference type="SUPFAM" id="SSF53474">
    <property type="entry name" value="alpha/beta-Hydrolases"/>
    <property type="match status" value="1"/>
</dbReference>
<dbReference type="InterPro" id="IPR000073">
    <property type="entry name" value="AB_hydrolase_1"/>
</dbReference>
<evidence type="ECO:0000259" key="1">
    <source>
        <dbReference type="Pfam" id="PF00561"/>
    </source>
</evidence>
<sequence>MARPIPTEQIELRGPAGAIDALLDLPHEVRGIALVCHPHPLFSGTNTNKVAHTLSRTMRDLNYATIRPNFRGVGASEGTHDEGHGETEDMLAVIAWAQSRWGALPLALTGFSFGAYVASCVARRLGASPTPPGRIALVGTPCGEMIGADRYYDTEHLPEAAQTLLIHGEKDNTCSLQNLFDWAGEQDLPVSVVPGADHFFGGKLHVLRRIIEGSWAPL</sequence>
<dbReference type="OrthoDB" id="9800435at2"/>
<dbReference type="Pfam" id="PF00561">
    <property type="entry name" value="Abhydrolase_1"/>
    <property type="match status" value="1"/>
</dbReference>
<dbReference type="PANTHER" id="PTHR42103:SF2">
    <property type="entry name" value="AB HYDROLASE-1 DOMAIN-CONTAINING PROTEIN"/>
    <property type="match status" value="1"/>
</dbReference>
<organism evidence="2 3">
    <name type="scientific">Pseudazoarcus pumilus</name>
    <dbReference type="NCBI Taxonomy" id="2067960"/>
    <lineage>
        <taxon>Bacteria</taxon>
        <taxon>Pseudomonadati</taxon>
        <taxon>Pseudomonadota</taxon>
        <taxon>Betaproteobacteria</taxon>
        <taxon>Rhodocyclales</taxon>
        <taxon>Zoogloeaceae</taxon>
        <taxon>Pseudazoarcus</taxon>
    </lineage>
</organism>
<dbReference type="RefSeq" id="WP_102245896.1">
    <property type="nucleotide sequence ID" value="NZ_CP025682.1"/>
</dbReference>
<dbReference type="PANTHER" id="PTHR42103">
    <property type="entry name" value="ALPHA/BETA-HYDROLASES SUPERFAMILY PROTEIN"/>
    <property type="match status" value="1"/>
</dbReference>
<name>A0A2I6S3I1_9RHOO</name>
<reference evidence="2 3" key="1">
    <citation type="submission" date="2018-01" db="EMBL/GenBank/DDBJ databases">
        <authorList>
            <person name="Fu G.-Y."/>
        </authorList>
    </citation>
    <scope>NUCLEOTIDE SEQUENCE [LARGE SCALE GENOMIC DNA]</scope>
    <source>
        <strain evidence="2 3">SY39</strain>
    </source>
</reference>
<evidence type="ECO:0000313" key="3">
    <source>
        <dbReference type="Proteomes" id="UP000242205"/>
    </source>
</evidence>
<evidence type="ECO:0000313" key="2">
    <source>
        <dbReference type="EMBL" id="AUN93822.1"/>
    </source>
</evidence>
<dbReference type="InterPro" id="IPR029058">
    <property type="entry name" value="AB_hydrolase_fold"/>
</dbReference>
<dbReference type="Proteomes" id="UP000242205">
    <property type="component" value="Chromosome"/>
</dbReference>
<dbReference type="Gene3D" id="3.40.50.1820">
    <property type="entry name" value="alpha/beta hydrolase"/>
    <property type="match status" value="1"/>
</dbReference>
<gene>
    <name evidence="2" type="ORF">C0099_02040</name>
</gene>
<keyword evidence="3" id="KW-1185">Reference proteome</keyword>
<feature type="domain" description="AB hydrolase-1" evidence="1">
    <location>
        <begin position="54"/>
        <end position="153"/>
    </location>
</feature>
<dbReference type="GO" id="GO:0016787">
    <property type="term" value="F:hydrolase activity"/>
    <property type="evidence" value="ECO:0007669"/>
    <property type="project" value="UniProtKB-KW"/>
</dbReference>
<protein>
    <submittedName>
        <fullName evidence="2">Alpha/beta hydrolase</fullName>
    </submittedName>
</protein>